<dbReference type="CDD" id="cd18086">
    <property type="entry name" value="HsC9orf114-like"/>
    <property type="match status" value="1"/>
</dbReference>
<protein>
    <submittedName>
        <fullName evidence="3">Superfamily SPOUT methylase</fullName>
    </submittedName>
</protein>
<dbReference type="SUPFAM" id="SSF75217">
    <property type="entry name" value="alpha/beta knot"/>
    <property type="match status" value="1"/>
</dbReference>
<sequence length="423" mass="47854">MSESKKATKRIEHDNVNNLKSEFPGKKRSRNESNSKEDILSRIPFAGSPIKSTLSVAIPASIAGNAQSFELRAYLVGQIARMLIVFGVNEVIIYEDKSKDVLENGGRTISRNIHTNNNNDKTNKSDSFACSKWMEFFVKNLRYLETPQYLRKSLFNFDSDLKYAGLQNPLDAPHHMRISEWIPYRQGTVVPGPKLYKGEIPKEHKNNGSWVNCGLPSEVWVSTTGLEVNQRITVKMSKDSENLHKSFCDEFNSKGRYSNIKSYFTGKVVDDSKPLKKGIYWGYKVRPAKSLGEAMHGSEYCNGYDLIIGTSERGDPIDKNFKFSSGLKMESNNNDLYKHILIVFGGLGGLEDVLEDPQFCIENGKGKNNKYLKNDPSALFDMYINICPEQKSRTIRTEEALGLALALLRPYIIENNNKIGFKE</sequence>
<evidence type="ECO:0000313" key="4">
    <source>
        <dbReference type="Proteomes" id="UP001311799"/>
    </source>
</evidence>
<dbReference type="Pfam" id="PF02598">
    <property type="entry name" value="Methyltrn_RNA_3"/>
    <property type="match status" value="1"/>
</dbReference>
<comment type="caution">
    <text evidence="3">The sequence shown here is derived from an EMBL/GenBank/DDBJ whole genome shotgun (WGS) entry which is preliminary data.</text>
</comment>
<dbReference type="InterPro" id="IPR029026">
    <property type="entry name" value="tRNA_m1G_MTases_N"/>
</dbReference>
<accession>A0AAV9XXQ4</accession>
<dbReference type="GO" id="GO:0032259">
    <property type="term" value="P:methylation"/>
    <property type="evidence" value="ECO:0007669"/>
    <property type="project" value="UniProtKB-KW"/>
</dbReference>
<keyword evidence="3" id="KW-0808">Transferase</keyword>
<evidence type="ECO:0000256" key="2">
    <source>
        <dbReference type="SAM" id="MobiDB-lite"/>
    </source>
</evidence>
<dbReference type="PANTHER" id="PTHR12150">
    <property type="entry name" value="CLASS IV SAM-BINDING METHYLTRANSFERASE-RELATED"/>
    <property type="match status" value="1"/>
</dbReference>
<dbReference type="EMBL" id="JAWDEY010000012">
    <property type="protein sequence ID" value="KAK6589461.1"/>
    <property type="molecule type" value="Genomic_DNA"/>
</dbReference>
<dbReference type="AlphaFoldDB" id="A0AAV9XXQ4"/>
<feature type="region of interest" description="Disordered" evidence="2">
    <location>
        <begin position="1"/>
        <end position="36"/>
    </location>
</feature>
<dbReference type="SUPFAM" id="SSF50249">
    <property type="entry name" value="Nucleic acid-binding proteins"/>
    <property type="match status" value="1"/>
</dbReference>
<dbReference type="InterPro" id="IPR029028">
    <property type="entry name" value="Alpha/beta_knot_MTases"/>
</dbReference>
<comment type="similarity">
    <text evidence="1">Belongs to the class IV-like SAM-binding methyltransferase superfamily.</text>
</comment>
<name>A0AAV9XXQ4_9CRYT</name>
<keyword evidence="4" id="KW-1185">Reference proteome</keyword>
<dbReference type="PANTHER" id="PTHR12150:SF13">
    <property type="entry name" value="METHYLTRANSFERASE C9ORF114-RELATED"/>
    <property type="match status" value="1"/>
</dbReference>
<dbReference type="InterPro" id="IPR012340">
    <property type="entry name" value="NA-bd_OB-fold"/>
</dbReference>
<reference evidence="3 4" key="1">
    <citation type="submission" date="2023-10" db="EMBL/GenBank/DDBJ databases">
        <title>Comparative genomics analysis reveals potential genetic determinants of host preference in Cryptosporidium xiaoi.</title>
        <authorList>
            <person name="Xiao L."/>
            <person name="Li J."/>
        </authorList>
    </citation>
    <scope>NUCLEOTIDE SEQUENCE [LARGE SCALE GENOMIC DNA]</scope>
    <source>
        <strain evidence="3 4">52996</strain>
    </source>
</reference>
<dbReference type="GO" id="GO:0008168">
    <property type="term" value="F:methyltransferase activity"/>
    <property type="evidence" value="ECO:0007669"/>
    <property type="project" value="UniProtKB-KW"/>
</dbReference>
<dbReference type="Proteomes" id="UP001311799">
    <property type="component" value="Unassembled WGS sequence"/>
</dbReference>
<keyword evidence="3" id="KW-0489">Methyltransferase</keyword>
<proteinExistence type="inferred from homology"/>
<dbReference type="InterPro" id="IPR003750">
    <property type="entry name" value="Put_MeTrfase-C9orf114-like"/>
</dbReference>
<organism evidence="3 4">
    <name type="scientific">Cryptosporidium xiaoi</name>
    <dbReference type="NCBI Taxonomy" id="659607"/>
    <lineage>
        <taxon>Eukaryota</taxon>
        <taxon>Sar</taxon>
        <taxon>Alveolata</taxon>
        <taxon>Apicomplexa</taxon>
        <taxon>Conoidasida</taxon>
        <taxon>Coccidia</taxon>
        <taxon>Eucoccidiorida</taxon>
        <taxon>Eimeriorina</taxon>
        <taxon>Cryptosporidiidae</taxon>
        <taxon>Cryptosporidium</taxon>
    </lineage>
</organism>
<evidence type="ECO:0000256" key="1">
    <source>
        <dbReference type="ARBA" id="ARBA00009841"/>
    </source>
</evidence>
<evidence type="ECO:0000313" key="3">
    <source>
        <dbReference type="EMBL" id="KAK6589461.1"/>
    </source>
</evidence>
<dbReference type="Gene3D" id="3.40.1280.10">
    <property type="match status" value="2"/>
</dbReference>
<gene>
    <name evidence="3" type="ORF">RS030_203149</name>
</gene>
<feature type="compositionally biased region" description="Basic and acidic residues" evidence="2">
    <location>
        <begin position="1"/>
        <end position="15"/>
    </location>
</feature>
<dbReference type="Gene3D" id="2.40.50.140">
    <property type="entry name" value="Nucleic acid-binding proteins"/>
    <property type="match status" value="1"/>
</dbReference>